<sequence length="184" mass="19535">MPISLCAVQGDHSAPAPESLAYSLTLPATLRSSAIARAATRTVLVAHGLGALVDPAEQTVGELVAVACRFTPADKVYLSLRLRDRALRVIVYDGHPRHTNLRLAAACDTRRRASLRLLGCVVRACEGDWGFGEAREPGGGTRMWAVLPCGRASTWGHHASGPVVETGEHFDELRTHAARVPGGG</sequence>
<accession>A0ABU0SV83</accession>
<dbReference type="RefSeq" id="WP_307521783.1">
    <property type="nucleotide sequence ID" value="NZ_JAUSZI010000002.1"/>
</dbReference>
<dbReference type="EMBL" id="JAUSZI010000002">
    <property type="protein sequence ID" value="MDQ1026454.1"/>
    <property type="molecule type" value="Genomic_DNA"/>
</dbReference>
<keyword evidence="2" id="KW-1185">Reference proteome</keyword>
<dbReference type="Gene3D" id="3.30.565.10">
    <property type="entry name" value="Histidine kinase-like ATPase, C-terminal domain"/>
    <property type="match status" value="1"/>
</dbReference>
<dbReference type="InterPro" id="IPR036890">
    <property type="entry name" value="HATPase_C_sf"/>
</dbReference>
<name>A0ABU0SV83_9ACTN</name>
<comment type="caution">
    <text evidence="1">The sequence shown here is derived from an EMBL/GenBank/DDBJ whole genome shotgun (WGS) entry which is preliminary data.</text>
</comment>
<gene>
    <name evidence="1" type="ORF">QF035_004036</name>
</gene>
<evidence type="ECO:0008006" key="3">
    <source>
        <dbReference type="Google" id="ProtNLM"/>
    </source>
</evidence>
<dbReference type="Proteomes" id="UP001230328">
    <property type="component" value="Unassembled WGS sequence"/>
</dbReference>
<evidence type="ECO:0000313" key="2">
    <source>
        <dbReference type="Proteomes" id="UP001230328"/>
    </source>
</evidence>
<protein>
    <recommendedName>
        <fullName evidence="3">Regulatory protein</fullName>
    </recommendedName>
</protein>
<organism evidence="1 2">
    <name type="scientific">Streptomyces umbrinus</name>
    <dbReference type="NCBI Taxonomy" id="67370"/>
    <lineage>
        <taxon>Bacteria</taxon>
        <taxon>Bacillati</taxon>
        <taxon>Actinomycetota</taxon>
        <taxon>Actinomycetes</taxon>
        <taxon>Kitasatosporales</taxon>
        <taxon>Streptomycetaceae</taxon>
        <taxon>Streptomyces</taxon>
        <taxon>Streptomyces phaeochromogenes group</taxon>
    </lineage>
</organism>
<evidence type="ECO:0000313" key="1">
    <source>
        <dbReference type="EMBL" id="MDQ1026454.1"/>
    </source>
</evidence>
<proteinExistence type="predicted"/>
<reference evidence="1 2" key="1">
    <citation type="submission" date="2023-07" db="EMBL/GenBank/DDBJ databases">
        <title>Comparative genomics of wheat-associated soil bacteria to identify genetic determinants of phenazine resistance.</title>
        <authorList>
            <person name="Mouncey N."/>
        </authorList>
    </citation>
    <scope>NUCLEOTIDE SEQUENCE [LARGE SCALE GENOMIC DNA]</scope>
    <source>
        <strain evidence="1 2">V2I4</strain>
    </source>
</reference>